<feature type="domain" description="RagB/SusD" evidence="7">
    <location>
        <begin position="448"/>
        <end position="545"/>
    </location>
</feature>
<dbReference type="HOGENOM" id="CLU_015553_3_2_10"/>
<sequence>MKHHIFNKIVALTVILSSLGLVSCIDETMPSATLTADQIKRMESSQKALLSGIVSYMVTYNTWGSSGEYTQDFGYPCQMIFREVQGQDFPCYDDAYNYWTSVEAATDLRYPPYYTYSYYYHLVQTCNALIDVIDPNTASTTSKNYLGAALTYRALAYLDMARMFEFKKTGVTSVDQKADELNCWGLTVPIVKEGMTDVEKKNNPRAPFYTMYRFIMTDLNNAETYLTGYTRTDKTLPDLSVVYGLKARLWLELATRFETTPEDLTATINADNAATDGYDKLNITSANDCYTKALQYAQQAQSGYTPTTEAQWHDPETGFNKPTNAWMWDMSVSTREQVGSYYCSFPGVICTEPDWNMPRSFGTYRLIGSALYDQIGLGDWRRYSWIDPAAAGTDAGYTQYATININGKPVKHSLLSKDEWLRLPAYANTKFRPGRGNLDDLYVGLLVDIPLMRMEEMKFIELECKAHLNGISAAATELEAFINTYRYTDNSYSAASISTMDDFNNELLLQKRIEFWGEGITYFDYKRLKAQVRRKDNTNYNSLAMFNSKPGGYVAPWMNYFILEYETNINTACVPNPDATGCISPATSF</sequence>
<evidence type="ECO:0000256" key="3">
    <source>
        <dbReference type="ARBA" id="ARBA00022729"/>
    </source>
</evidence>
<keyword evidence="3 6" id="KW-0732">Signal</keyword>
<evidence type="ECO:0000259" key="7">
    <source>
        <dbReference type="Pfam" id="PF07980"/>
    </source>
</evidence>
<protein>
    <recommendedName>
        <fullName evidence="11">SusD family protein</fullName>
    </recommendedName>
</protein>
<dbReference type="BioCyc" id="PMAR862515-HMP:GMOO-1757-MONOMER"/>
<comment type="subcellular location">
    <subcellularLocation>
        <location evidence="1">Cell outer membrane</location>
    </subcellularLocation>
</comment>
<dbReference type="InterPro" id="IPR012944">
    <property type="entry name" value="SusD_RagB_dom"/>
</dbReference>
<dbReference type="InterPro" id="IPR033985">
    <property type="entry name" value="SusD-like_N"/>
</dbReference>
<reference evidence="9" key="1">
    <citation type="submission" date="2010-07" db="EMBL/GenBank/DDBJ databases">
        <authorList>
            <person name="Muzny D."/>
            <person name="Qin X."/>
            <person name="Deng J."/>
            <person name="Jiang H."/>
            <person name="Liu Y."/>
            <person name="Qu J."/>
            <person name="Song X.-Z."/>
            <person name="Zhang L."/>
            <person name="Thornton R."/>
            <person name="Coyle M."/>
            <person name="Francisco L."/>
            <person name="Jackson L."/>
            <person name="Javaid M."/>
            <person name="Korchina V."/>
            <person name="Kovar C."/>
            <person name="Mata R."/>
            <person name="Mathew T."/>
            <person name="Ngo R."/>
            <person name="Nguyen L."/>
            <person name="Nguyen N."/>
            <person name="Okwuonu G."/>
            <person name="Ongeri F."/>
            <person name="Pham C."/>
            <person name="Simmons D."/>
            <person name="Wilczek-Boney K."/>
            <person name="Hale W."/>
            <person name="Jakkamsetti A."/>
            <person name="Pham P."/>
            <person name="Ruth R."/>
            <person name="San Lucas F."/>
            <person name="Warren J."/>
            <person name="Zhang J."/>
            <person name="Zhao Z."/>
            <person name="Zhou C."/>
            <person name="Zhu D."/>
            <person name="Lee S."/>
            <person name="Bess C."/>
            <person name="Blankenburg K."/>
            <person name="Forbes L."/>
            <person name="Fu Q."/>
            <person name="Gubbala S."/>
            <person name="Hirani K."/>
            <person name="Jayaseelan J.C."/>
            <person name="Lara F."/>
            <person name="Munidasa M."/>
            <person name="Palculict T."/>
            <person name="Patil S."/>
            <person name="Pu L.-L."/>
            <person name="Saada N."/>
            <person name="Tang L."/>
            <person name="Weissenberger G."/>
            <person name="Zhu Y."/>
            <person name="Hemphill L."/>
            <person name="Shang Y."/>
            <person name="Youmans B."/>
            <person name="Ayvaz T."/>
            <person name="Ross M."/>
            <person name="Santibanez J."/>
            <person name="Aqrawi P."/>
            <person name="Gross S."/>
            <person name="Joshi V."/>
            <person name="Fowler G."/>
            <person name="Nazareth L."/>
            <person name="Reid J."/>
            <person name="Worley K."/>
            <person name="Petrosino J."/>
            <person name="Highlander S."/>
            <person name="Gibbs R."/>
        </authorList>
    </citation>
    <scope>NUCLEOTIDE SEQUENCE [LARGE SCALE GENOMIC DNA]</scope>
    <source>
        <strain evidence="9">DSM 16973</strain>
    </source>
</reference>
<evidence type="ECO:0000256" key="1">
    <source>
        <dbReference type="ARBA" id="ARBA00004442"/>
    </source>
</evidence>
<keyword evidence="5" id="KW-0998">Cell outer membrane</keyword>
<evidence type="ECO:0000256" key="5">
    <source>
        <dbReference type="ARBA" id="ARBA00023237"/>
    </source>
</evidence>
<dbReference type="eggNOG" id="COG1834">
    <property type="taxonomic scope" value="Bacteria"/>
</dbReference>
<dbReference type="RefSeq" id="WP_006949964.1">
    <property type="nucleotide sequence ID" value="NZ_GL397214.1"/>
</dbReference>
<evidence type="ECO:0000256" key="6">
    <source>
        <dbReference type="SAM" id="SignalP"/>
    </source>
</evidence>
<dbReference type="Pfam" id="PF07980">
    <property type="entry name" value="SusD_RagB"/>
    <property type="match status" value="1"/>
</dbReference>
<dbReference type="EMBL" id="AEEI01000051">
    <property type="protein sequence ID" value="EFM01346.1"/>
    <property type="molecule type" value="Genomic_DNA"/>
</dbReference>
<gene>
    <name evidence="9" type="ORF">HMPREF0658_1732</name>
</gene>
<dbReference type="GO" id="GO:0009279">
    <property type="term" value="C:cell outer membrane"/>
    <property type="evidence" value="ECO:0007669"/>
    <property type="project" value="UniProtKB-SubCell"/>
</dbReference>
<proteinExistence type="inferred from homology"/>
<name>E0NU79_9BACT</name>
<feature type="signal peptide" evidence="6">
    <location>
        <begin position="1"/>
        <end position="23"/>
    </location>
</feature>
<comment type="similarity">
    <text evidence="2">Belongs to the SusD family.</text>
</comment>
<dbReference type="Pfam" id="PF14322">
    <property type="entry name" value="SusD-like_3"/>
    <property type="match status" value="1"/>
</dbReference>
<evidence type="ECO:0000256" key="2">
    <source>
        <dbReference type="ARBA" id="ARBA00006275"/>
    </source>
</evidence>
<comment type="caution">
    <text evidence="9">The sequence shown here is derived from an EMBL/GenBank/DDBJ whole genome shotgun (WGS) entry which is preliminary data.</text>
</comment>
<evidence type="ECO:0000259" key="8">
    <source>
        <dbReference type="Pfam" id="PF14322"/>
    </source>
</evidence>
<dbReference type="InterPro" id="IPR011990">
    <property type="entry name" value="TPR-like_helical_dom_sf"/>
</dbReference>
<evidence type="ECO:0008006" key="11">
    <source>
        <dbReference type="Google" id="ProtNLM"/>
    </source>
</evidence>
<dbReference type="Gene3D" id="1.25.40.390">
    <property type="match status" value="1"/>
</dbReference>
<keyword evidence="10" id="KW-1185">Reference proteome</keyword>
<organism evidence="9 10">
    <name type="scientific">Hoylesella marshii DSM 16973 = JCM 13450</name>
    <dbReference type="NCBI Taxonomy" id="862515"/>
    <lineage>
        <taxon>Bacteria</taxon>
        <taxon>Pseudomonadati</taxon>
        <taxon>Bacteroidota</taxon>
        <taxon>Bacteroidia</taxon>
        <taxon>Bacteroidales</taxon>
        <taxon>Prevotellaceae</taxon>
        <taxon>Hoylesella</taxon>
    </lineage>
</organism>
<evidence type="ECO:0000313" key="9">
    <source>
        <dbReference type="EMBL" id="EFM01346.1"/>
    </source>
</evidence>
<dbReference type="Proteomes" id="UP000004394">
    <property type="component" value="Unassembled WGS sequence"/>
</dbReference>
<evidence type="ECO:0000313" key="10">
    <source>
        <dbReference type="Proteomes" id="UP000004394"/>
    </source>
</evidence>
<dbReference type="STRING" id="862515.HMPREF0658_1732"/>
<keyword evidence="4" id="KW-0472">Membrane</keyword>
<dbReference type="SUPFAM" id="SSF48452">
    <property type="entry name" value="TPR-like"/>
    <property type="match status" value="1"/>
</dbReference>
<feature type="chain" id="PRO_5003138365" description="SusD family protein" evidence="6">
    <location>
        <begin position="24"/>
        <end position="589"/>
    </location>
</feature>
<accession>E0NU79</accession>
<evidence type="ECO:0000256" key="4">
    <source>
        <dbReference type="ARBA" id="ARBA00023136"/>
    </source>
</evidence>
<feature type="domain" description="SusD-like N-terminal" evidence="8">
    <location>
        <begin position="96"/>
        <end position="251"/>
    </location>
</feature>
<dbReference type="PROSITE" id="PS51257">
    <property type="entry name" value="PROKAR_LIPOPROTEIN"/>
    <property type="match status" value="1"/>
</dbReference>
<dbReference type="AlphaFoldDB" id="E0NU79"/>